<gene>
    <name evidence="3" type="ORF">AB0D95_31635</name>
</gene>
<evidence type="ECO:0000313" key="4">
    <source>
        <dbReference type="Proteomes" id="UP001551584"/>
    </source>
</evidence>
<dbReference type="SUPFAM" id="SSF52402">
    <property type="entry name" value="Adenine nucleotide alpha hydrolases-like"/>
    <property type="match status" value="2"/>
</dbReference>
<comment type="similarity">
    <text evidence="1">Belongs to the universal stress protein A family.</text>
</comment>
<name>A0ABV3EZW5_9ACTN</name>
<dbReference type="Gene3D" id="3.40.50.620">
    <property type="entry name" value="HUPs"/>
    <property type="match status" value="2"/>
</dbReference>
<feature type="domain" description="UspA" evidence="2">
    <location>
        <begin position="171"/>
        <end position="309"/>
    </location>
</feature>
<dbReference type="PRINTS" id="PR01438">
    <property type="entry name" value="UNVRSLSTRESS"/>
</dbReference>
<feature type="domain" description="UspA" evidence="2">
    <location>
        <begin position="14"/>
        <end position="148"/>
    </location>
</feature>
<comment type="caution">
    <text evidence="3">The sequence shown here is derived from an EMBL/GenBank/DDBJ whole genome shotgun (WGS) entry which is preliminary data.</text>
</comment>
<dbReference type="PANTHER" id="PTHR46268">
    <property type="entry name" value="STRESS RESPONSE PROTEIN NHAX"/>
    <property type="match status" value="1"/>
</dbReference>
<dbReference type="RefSeq" id="WP_359278697.1">
    <property type="nucleotide sequence ID" value="NZ_JBEZNA010000156.1"/>
</dbReference>
<accession>A0ABV3EZW5</accession>
<protein>
    <submittedName>
        <fullName evidence="3">Universal stress protein</fullName>
    </submittedName>
</protein>
<proteinExistence type="inferred from homology"/>
<dbReference type="InterPro" id="IPR014729">
    <property type="entry name" value="Rossmann-like_a/b/a_fold"/>
</dbReference>
<dbReference type="InterPro" id="IPR006016">
    <property type="entry name" value="UspA"/>
</dbReference>
<dbReference type="PANTHER" id="PTHR46268:SF6">
    <property type="entry name" value="UNIVERSAL STRESS PROTEIN UP12"/>
    <property type="match status" value="1"/>
</dbReference>
<reference evidence="3 4" key="1">
    <citation type="submission" date="2024-06" db="EMBL/GenBank/DDBJ databases">
        <title>The Natural Products Discovery Center: Release of the First 8490 Sequenced Strains for Exploring Actinobacteria Biosynthetic Diversity.</title>
        <authorList>
            <person name="Kalkreuter E."/>
            <person name="Kautsar S.A."/>
            <person name="Yang D."/>
            <person name="Bader C.D."/>
            <person name="Teijaro C.N."/>
            <person name="Fluegel L."/>
            <person name="Davis C.M."/>
            <person name="Simpson J.R."/>
            <person name="Lauterbach L."/>
            <person name="Steele A.D."/>
            <person name="Gui C."/>
            <person name="Meng S."/>
            <person name="Li G."/>
            <person name="Viehrig K."/>
            <person name="Ye F."/>
            <person name="Su P."/>
            <person name="Kiefer A.F."/>
            <person name="Nichols A."/>
            <person name="Cepeda A.J."/>
            <person name="Yan W."/>
            <person name="Fan B."/>
            <person name="Jiang Y."/>
            <person name="Adhikari A."/>
            <person name="Zheng C.-J."/>
            <person name="Schuster L."/>
            <person name="Cowan T.M."/>
            <person name="Smanski M.J."/>
            <person name="Chevrette M.G."/>
            <person name="De Carvalho L.P.S."/>
            <person name="Shen B."/>
        </authorList>
    </citation>
    <scope>NUCLEOTIDE SEQUENCE [LARGE SCALE GENOMIC DNA]</scope>
    <source>
        <strain evidence="3 4">NPDC048117</strain>
    </source>
</reference>
<dbReference type="Pfam" id="PF00582">
    <property type="entry name" value="Usp"/>
    <property type="match status" value="2"/>
</dbReference>
<dbReference type="Proteomes" id="UP001551584">
    <property type="component" value="Unassembled WGS sequence"/>
</dbReference>
<dbReference type="EMBL" id="JBEZNA010000156">
    <property type="protein sequence ID" value="MEU9581764.1"/>
    <property type="molecule type" value="Genomic_DNA"/>
</dbReference>
<organism evidence="3 4">
    <name type="scientific">Streptomyces chilikensis</name>
    <dbReference type="NCBI Taxonomy" id="1194079"/>
    <lineage>
        <taxon>Bacteria</taxon>
        <taxon>Bacillati</taxon>
        <taxon>Actinomycetota</taxon>
        <taxon>Actinomycetes</taxon>
        <taxon>Kitasatosporales</taxon>
        <taxon>Streptomycetaceae</taxon>
        <taxon>Streptomyces</taxon>
    </lineage>
</organism>
<dbReference type="InterPro" id="IPR006015">
    <property type="entry name" value="Universal_stress_UspA"/>
</dbReference>
<sequence>MAVHQHIMDSTPGTIVVGFDGSAESRAAADWAAREAALRGAAVKLVHVRQPVPEPMGESLRQVLEAHRHWAERLPHETAQELRTRHPGVDVDTEQPGGAAADVLLEAARDAELLVLGSRALGGLAGFLVGSVGRSVAGRTGTPVVLVRAGEKAADEHLADATGAPSETTGFRPVVLGLDTGAPDGKLIAFAFEEALRRTAPLVVVQGWNLAPYYLYSAAPGIEPFEEIARDQAAALTETLRPWREKYPDVEVVEASRQGGPAEHLIDASGQASLVVVGRRTRRGPLGTHIGSVAQAVMHHATAPVAVVPHD</sequence>
<evidence type="ECO:0000259" key="2">
    <source>
        <dbReference type="Pfam" id="PF00582"/>
    </source>
</evidence>
<evidence type="ECO:0000313" key="3">
    <source>
        <dbReference type="EMBL" id="MEU9581764.1"/>
    </source>
</evidence>
<keyword evidence="4" id="KW-1185">Reference proteome</keyword>
<evidence type="ECO:0000256" key="1">
    <source>
        <dbReference type="ARBA" id="ARBA00008791"/>
    </source>
</evidence>